<feature type="region of interest" description="Disordered" evidence="1">
    <location>
        <begin position="1"/>
        <end position="62"/>
    </location>
</feature>
<evidence type="ECO:0000313" key="2">
    <source>
        <dbReference type="EMBL" id="GAU45650.1"/>
    </source>
</evidence>
<accession>A0A2Z6P8C3</accession>
<keyword evidence="3" id="KW-1185">Reference proteome</keyword>
<gene>
    <name evidence="2" type="ORF">TSUD_400870</name>
</gene>
<name>A0A2Z6P8C3_TRISU</name>
<evidence type="ECO:0000256" key="1">
    <source>
        <dbReference type="SAM" id="MobiDB-lite"/>
    </source>
</evidence>
<organism evidence="2 3">
    <name type="scientific">Trifolium subterraneum</name>
    <name type="common">Subterranean clover</name>
    <dbReference type="NCBI Taxonomy" id="3900"/>
    <lineage>
        <taxon>Eukaryota</taxon>
        <taxon>Viridiplantae</taxon>
        <taxon>Streptophyta</taxon>
        <taxon>Embryophyta</taxon>
        <taxon>Tracheophyta</taxon>
        <taxon>Spermatophyta</taxon>
        <taxon>Magnoliopsida</taxon>
        <taxon>eudicotyledons</taxon>
        <taxon>Gunneridae</taxon>
        <taxon>Pentapetalae</taxon>
        <taxon>rosids</taxon>
        <taxon>fabids</taxon>
        <taxon>Fabales</taxon>
        <taxon>Fabaceae</taxon>
        <taxon>Papilionoideae</taxon>
        <taxon>50 kb inversion clade</taxon>
        <taxon>NPAAA clade</taxon>
        <taxon>Hologalegina</taxon>
        <taxon>IRL clade</taxon>
        <taxon>Trifolieae</taxon>
        <taxon>Trifolium</taxon>
    </lineage>
</organism>
<dbReference type="EMBL" id="DF974138">
    <property type="protein sequence ID" value="GAU45650.1"/>
    <property type="molecule type" value="Genomic_DNA"/>
</dbReference>
<feature type="region of interest" description="Disordered" evidence="1">
    <location>
        <begin position="85"/>
        <end position="110"/>
    </location>
</feature>
<evidence type="ECO:0000313" key="3">
    <source>
        <dbReference type="Proteomes" id="UP000242715"/>
    </source>
</evidence>
<reference evidence="3" key="1">
    <citation type="journal article" date="2017" name="Front. Plant Sci.">
        <title>Climate Clever Clovers: New Paradigm to Reduce the Environmental Footprint of Ruminants by Breeding Low Methanogenic Forages Utilizing Haplotype Variation.</title>
        <authorList>
            <person name="Kaur P."/>
            <person name="Appels R."/>
            <person name="Bayer P.E."/>
            <person name="Keeble-Gagnere G."/>
            <person name="Wang J."/>
            <person name="Hirakawa H."/>
            <person name="Shirasawa K."/>
            <person name="Vercoe P."/>
            <person name="Stefanova K."/>
            <person name="Durmic Z."/>
            <person name="Nichols P."/>
            <person name="Revell C."/>
            <person name="Isobe S.N."/>
            <person name="Edwards D."/>
            <person name="Erskine W."/>
        </authorList>
    </citation>
    <scope>NUCLEOTIDE SEQUENCE [LARGE SCALE GENOMIC DNA]</scope>
    <source>
        <strain evidence="3">cv. Daliak</strain>
    </source>
</reference>
<feature type="compositionally biased region" description="Basic and acidic residues" evidence="1">
    <location>
        <begin position="1"/>
        <end position="15"/>
    </location>
</feature>
<dbReference type="Proteomes" id="UP000242715">
    <property type="component" value="Unassembled WGS sequence"/>
</dbReference>
<proteinExistence type="predicted"/>
<sequence>MDLIDKNQEEDHPIAMEDSDNTIDDVEDDGENEENASENEEEVEEKEDTVNEDEFMFREGTNPLDLLHDNDFGVQMCQRLQDYKALPNKKRKTPEQCHRQKQKFSSFTKPPDNLLCQVQVV</sequence>
<dbReference type="AlphaFoldDB" id="A0A2Z6P8C3"/>
<feature type="compositionally biased region" description="Acidic residues" evidence="1">
    <location>
        <begin position="17"/>
        <end position="54"/>
    </location>
</feature>
<protein>
    <submittedName>
        <fullName evidence="2">Uncharacterized protein</fullName>
    </submittedName>
</protein>